<dbReference type="PANTHER" id="PTHR37299">
    <property type="entry name" value="TRANSCRIPTIONAL REGULATOR-RELATED"/>
    <property type="match status" value="1"/>
</dbReference>
<comment type="caution">
    <text evidence="4">The sequence shown here is derived from an EMBL/GenBank/DDBJ whole genome shotgun (WGS) entry which is preliminary data.</text>
</comment>
<sequence length="265" mass="29286">MTALTVLLADDEPLARRRLRALLARHADYDVVAECEDGVEAVERILALRPDLVFLDIHMPELDGVAVAEALAAEAERGGAVPVLVFVTAYDAHAVRAFDLNAVDYVLKPIDVERFDRALARAGERIAARRAAVGSGDAPAADAALRAVLAELRPASTYPARFVVRDSKGLYFVRADEIDHVDADGNYVGLWARGRRHLLRETMKGIEAKLDPARFVRVHRSAIVNVDRVKRLEPWAHGEYVITMEDGARITSSRTHGTRLQELLR</sequence>
<protein>
    <recommendedName>
        <fullName evidence="6">Transcriptional regulatory protein YehT</fullName>
    </recommendedName>
</protein>
<dbReference type="PROSITE" id="PS50930">
    <property type="entry name" value="HTH_LYTTR"/>
    <property type="match status" value="1"/>
</dbReference>
<keyword evidence="5" id="KW-1185">Reference proteome</keyword>
<gene>
    <name evidence="4" type="ORF">rosag_12890</name>
</gene>
<evidence type="ECO:0000259" key="2">
    <source>
        <dbReference type="PROSITE" id="PS50110"/>
    </source>
</evidence>
<reference evidence="4" key="1">
    <citation type="submission" date="2022-08" db="EMBL/GenBank/DDBJ databases">
        <title>Draft genome sequencing of Roseisolibacter agri AW1220.</title>
        <authorList>
            <person name="Tobiishi Y."/>
            <person name="Tonouchi A."/>
        </authorList>
    </citation>
    <scope>NUCLEOTIDE SEQUENCE</scope>
    <source>
        <strain evidence="4">AW1220</strain>
    </source>
</reference>
<dbReference type="Gene3D" id="2.40.50.1020">
    <property type="entry name" value="LytTr DNA-binding domain"/>
    <property type="match status" value="1"/>
</dbReference>
<dbReference type="PROSITE" id="PS50110">
    <property type="entry name" value="RESPONSE_REGULATORY"/>
    <property type="match status" value="1"/>
</dbReference>
<keyword evidence="1" id="KW-0597">Phosphoprotein</keyword>
<evidence type="ECO:0000313" key="5">
    <source>
        <dbReference type="Proteomes" id="UP001161325"/>
    </source>
</evidence>
<dbReference type="Proteomes" id="UP001161325">
    <property type="component" value="Unassembled WGS sequence"/>
</dbReference>
<dbReference type="SUPFAM" id="SSF52172">
    <property type="entry name" value="CheY-like"/>
    <property type="match status" value="1"/>
</dbReference>
<feature type="domain" description="Response regulatory" evidence="2">
    <location>
        <begin position="5"/>
        <end position="123"/>
    </location>
</feature>
<evidence type="ECO:0008006" key="6">
    <source>
        <dbReference type="Google" id="ProtNLM"/>
    </source>
</evidence>
<dbReference type="EMBL" id="BRXS01000002">
    <property type="protein sequence ID" value="GLC24776.1"/>
    <property type="molecule type" value="Genomic_DNA"/>
</dbReference>
<dbReference type="Pfam" id="PF00072">
    <property type="entry name" value="Response_reg"/>
    <property type="match status" value="1"/>
</dbReference>
<name>A0AA37V602_9BACT</name>
<dbReference type="InterPro" id="IPR046947">
    <property type="entry name" value="LytR-like"/>
</dbReference>
<dbReference type="AlphaFoldDB" id="A0AA37V602"/>
<dbReference type="InterPro" id="IPR001789">
    <property type="entry name" value="Sig_transdc_resp-reg_receiver"/>
</dbReference>
<evidence type="ECO:0000313" key="4">
    <source>
        <dbReference type="EMBL" id="GLC24776.1"/>
    </source>
</evidence>
<dbReference type="InterPro" id="IPR007492">
    <property type="entry name" value="LytTR_DNA-bd_dom"/>
</dbReference>
<dbReference type="Gene3D" id="3.40.50.2300">
    <property type="match status" value="1"/>
</dbReference>
<accession>A0AA37V602</accession>
<feature type="modified residue" description="4-aspartylphosphate" evidence="1">
    <location>
        <position position="56"/>
    </location>
</feature>
<evidence type="ECO:0000256" key="1">
    <source>
        <dbReference type="PROSITE-ProRule" id="PRU00169"/>
    </source>
</evidence>
<dbReference type="PANTHER" id="PTHR37299:SF1">
    <property type="entry name" value="STAGE 0 SPORULATION PROTEIN A HOMOLOG"/>
    <property type="match status" value="1"/>
</dbReference>
<dbReference type="GO" id="GO:0000156">
    <property type="term" value="F:phosphorelay response regulator activity"/>
    <property type="evidence" value="ECO:0007669"/>
    <property type="project" value="InterPro"/>
</dbReference>
<dbReference type="SMART" id="SM00850">
    <property type="entry name" value="LytTR"/>
    <property type="match status" value="1"/>
</dbReference>
<dbReference type="GO" id="GO:0003677">
    <property type="term" value="F:DNA binding"/>
    <property type="evidence" value="ECO:0007669"/>
    <property type="project" value="InterPro"/>
</dbReference>
<evidence type="ECO:0000259" key="3">
    <source>
        <dbReference type="PROSITE" id="PS50930"/>
    </source>
</evidence>
<organism evidence="4 5">
    <name type="scientific">Roseisolibacter agri</name>
    <dbReference type="NCBI Taxonomy" id="2014610"/>
    <lineage>
        <taxon>Bacteria</taxon>
        <taxon>Pseudomonadati</taxon>
        <taxon>Gemmatimonadota</taxon>
        <taxon>Gemmatimonadia</taxon>
        <taxon>Gemmatimonadales</taxon>
        <taxon>Gemmatimonadaceae</taxon>
        <taxon>Roseisolibacter</taxon>
    </lineage>
</organism>
<dbReference type="InterPro" id="IPR011006">
    <property type="entry name" value="CheY-like_superfamily"/>
</dbReference>
<proteinExistence type="predicted"/>
<dbReference type="SMART" id="SM00448">
    <property type="entry name" value="REC"/>
    <property type="match status" value="1"/>
</dbReference>
<dbReference type="RefSeq" id="WP_284349221.1">
    <property type="nucleotide sequence ID" value="NZ_BRXS01000002.1"/>
</dbReference>
<feature type="domain" description="HTH LytTR-type" evidence="3">
    <location>
        <begin position="162"/>
        <end position="265"/>
    </location>
</feature>
<dbReference type="Pfam" id="PF04397">
    <property type="entry name" value="LytTR"/>
    <property type="match status" value="1"/>
</dbReference>